<evidence type="ECO:0000313" key="1">
    <source>
        <dbReference type="EMBL" id="ALJ60556.1"/>
    </source>
</evidence>
<gene>
    <name evidence="1" type="ORF">BcellWH2_03323</name>
</gene>
<organism evidence="1 2">
    <name type="scientific">Bacteroides cellulosilyticus</name>
    <dbReference type="NCBI Taxonomy" id="246787"/>
    <lineage>
        <taxon>Bacteria</taxon>
        <taxon>Pseudomonadati</taxon>
        <taxon>Bacteroidota</taxon>
        <taxon>Bacteroidia</taxon>
        <taxon>Bacteroidales</taxon>
        <taxon>Bacteroidaceae</taxon>
        <taxon>Bacteroides</taxon>
    </lineage>
</organism>
<dbReference type="EMBL" id="CP012801">
    <property type="protein sequence ID" value="ALJ60556.1"/>
    <property type="molecule type" value="Genomic_DNA"/>
</dbReference>
<dbReference type="Proteomes" id="UP000061809">
    <property type="component" value="Chromosome"/>
</dbReference>
<accession>A0A0P0FYZ0</accession>
<proteinExistence type="predicted"/>
<evidence type="ECO:0000313" key="2">
    <source>
        <dbReference type="Proteomes" id="UP000061809"/>
    </source>
</evidence>
<sequence length="105" mass="12860">MICILLLPVRYFFNGTKVQFDDFKDFILHKILVMPDYCIKYHIHGNSTYAEYIFIVSTIMQVIHELRNNYSFEVYQRIYENLEWDEAKVIRERFPYRVVEIPIEL</sequence>
<dbReference type="KEGG" id="bcel:BcellWH2_03323"/>
<dbReference type="AlphaFoldDB" id="A0A0P0FYZ0"/>
<reference evidence="1 2" key="1">
    <citation type="journal article" date="2015" name="Science">
        <title>Genetic determinants of in vivo fitness and diet responsiveness in multiple human gut Bacteroides.</title>
        <authorList>
            <person name="Wu M."/>
            <person name="McNulty N.P."/>
            <person name="Rodionov D.A."/>
            <person name="Khoroshkin M.S."/>
            <person name="Griffin N.W."/>
            <person name="Cheng J."/>
            <person name="Latreille P."/>
            <person name="Kerstetter R.A."/>
            <person name="Terrapon N."/>
            <person name="Henrissat B."/>
            <person name="Osterman A.L."/>
            <person name="Gordon J.I."/>
        </authorList>
    </citation>
    <scope>NUCLEOTIDE SEQUENCE [LARGE SCALE GENOMIC DNA]</scope>
    <source>
        <strain evidence="1 2">WH2</strain>
    </source>
</reference>
<protein>
    <submittedName>
        <fullName evidence="1">Uncharacterized protein</fullName>
    </submittedName>
</protein>
<dbReference type="PATRIC" id="fig|246787.4.peg.3438"/>
<name>A0A0P0FYZ0_9BACE</name>